<accession>A0A0F9SWX8</accession>
<proteinExistence type="predicted"/>
<organism evidence="1">
    <name type="scientific">marine sediment metagenome</name>
    <dbReference type="NCBI Taxonomy" id="412755"/>
    <lineage>
        <taxon>unclassified sequences</taxon>
        <taxon>metagenomes</taxon>
        <taxon>ecological metagenomes</taxon>
    </lineage>
</organism>
<name>A0A0F9SWX8_9ZZZZ</name>
<dbReference type="AlphaFoldDB" id="A0A0F9SWX8"/>
<evidence type="ECO:0000313" key="1">
    <source>
        <dbReference type="EMBL" id="KKN71389.1"/>
    </source>
</evidence>
<sequence>MRKKMMLSVGRLDLQFEIDEEKIPEMVEEVFGDDKRQINPTFWIRKSAITIIGEAQIQSKILSPQQIKKMPRA</sequence>
<protein>
    <submittedName>
        <fullName evidence="1">Uncharacterized protein</fullName>
    </submittedName>
</protein>
<comment type="caution">
    <text evidence="1">The sequence shown here is derived from an EMBL/GenBank/DDBJ whole genome shotgun (WGS) entry which is preliminary data.</text>
</comment>
<gene>
    <name evidence="1" type="ORF">LCGC14_0421110</name>
</gene>
<dbReference type="EMBL" id="LAZR01000384">
    <property type="protein sequence ID" value="KKN71389.1"/>
    <property type="molecule type" value="Genomic_DNA"/>
</dbReference>
<reference evidence="1" key="1">
    <citation type="journal article" date="2015" name="Nature">
        <title>Complex archaea that bridge the gap between prokaryotes and eukaryotes.</title>
        <authorList>
            <person name="Spang A."/>
            <person name="Saw J.H."/>
            <person name="Jorgensen S.L."/>
            <person name="Zaremba-Niedzwiedzka K."/>
            <person name="Martijn J."/>
            <person name="Lind A.E."/>
            <person name="van Eijk R."/>
            <person name="Schleper C."/>
            <person name="Guy L."/>
            <person name="Ettema T.J."/>
        </authorList>
    </citation>
    <scope>NUCLEOTIDE SEQUENCE</scope>
</reference>